<organism evidence="1">
    <name type="scientific">Streptomyces sp. R39</name>
    <dbReference type="NCBI Taxonomy" id="3238631"/>
    <lineage>
        <taxon>Bacteria</taxon>
        <taxon>Bacillati</taxon>
        <taxon>Actinomycetota</taxon>
        <taxon>Actinomycetes</taxon>
        <taxon>Kitasatosporales</taxon>
        <taxon>Streptomycetaceae</taxon>
        <taxon>Streptomyces</taxon>
    </lineage>
</organism>
<sequence length="158" mass="17864">MAIPELIPIAYEPHGRTEAIGHYTGGQFLASVTYAFPEGFRLDEGWEQQKRLYSVLHLFDAEGNYRDSQIWCAGSWAEQQLDPDGAESVLSRARAHLAGMLRSLPRRTYKDIAIRPFQLVVDGVFFGLVAKEDEDGGWAELYPDHLGFGEPWNGRYDT</sequence>
<dbReference type="RefSeq" id="WP_362793263.1">
    <property type="nucleotide sequence ID" value="NZ_CP163441.1"/>
</dbReference>
<protein>
    <recommendedName>
        <fullName evidence="2">Formate hydrogenlyase regulatory protein HycA</fullName>
    </recommendedName>
</protein>
<evidence type="ECO:0000313" key="1">
    <source>
        <dbReference type="EMBL" id="XDQ45049.1"/>
    </source>
</evidence>
<dbReference type="EMBL" id="CP163441">
    <property type="protein sequence ID" value="XDQ45049.1"/>
    <property type="molecule type" value="Genomic_DNA"/>
</dbReference>
<proteinExistence type="predicted"/>
<accession>A0AB39QW44</accession>
<evidence type="ECO:0008006" key="2">
    <source>
        <dbReference type="Google" id="ProtNLM"/>
    </source>
</evidence>
<dbReference type="AlphaFoldDB" id="A0AB39QW44"/>
<reference evidence="1" key="1">
    <citation type="submission" date="2024-07" db="EMBL/GenBank/DDBJ databases">
        <authorList>
            <person name="Yu S.T."/>
        </authorList>
    </citation>
    <scope>NUCLEOTIDE SEQUENCE</scope>
    <source>
        <strain evidence="1">R39</strain>
    </source>
</reference>
<name>A0AB39QW44_9ACTN</name>
<gene>
    <name evidence="1" type="ORF">AB5J52_23850</name>
</gene>